<comment type="cofactor">
    <cofactor evidence="11">
        <name>Mg(2+)</name>
        <dbReference type="ChEBI" id="CHEBI:18420"/>
    </cofactor>
    <text evidence="11">Requires a divalent cation, most likely magnesium in vivo, as an electrophilic catalyst to aid phosphoryl group transfer. It is the chelate of the metal and the nucleotide that is the actual substrate.</text>
</comment>
<evidence type="ECO:0000256" key="6">
    <source>
        <dbReference type="ARBA" id="ARBA00022840"/>
    </source>
</evidence>
<dbReference type="KEGG" id="ftj:FTUN_8569"/>
<gene>
    <name evidence="11" type="primary">rbsK</name>
    <name evidence="14" type="ORF">FTUN_8569</name>
</gene>
<feature type="binding site" evidence="11">
    <location>
        <begin position="13"/>
        <end position="15"/>
    </location>
    <ligand>
        <name>substrate</name>
    </ligand>
</feature>
<dbReference type="UniPathway" id="UPA00916">
    <property type="reaction ID" value="UER00889"/>
</dbReference>
<evidence type="ECO:0000256" key="7">
    <source>
        <dbReference type="ARBA" id="ARBA00022842"/>
    </source>
</evidence>
<evidence type="ECO:0000256" key="5">
    <source>
        <dbReference type="ARBA" id="ARBA00022777"/>
    </source>
</evidence>
<dbReference type="InterPro" id="IPR011611">
    <property type="entry name" value="PfkB_dom"/>
</dbReference>
<comment type="function">
    <text evidence="11">Catalyzes the phosphorylation of ribose at O-5 in a reaction requiring ATP and magnesium. The resulting D-ribose-5-phosphate can then be used either for sythesis of nucleotides, histidine, and tryptophan, or as a component of the pentose phosphate pathway.</text>
</comment>
<feature type="binding site" evidence="11">
    <location>
        <position position="187"/>
    </location>
    <ligand>
        <name>ATP</name>
        <dbReference type="ChEBI" id="CHEBI:30616"/>
    </ligand>
</feature>
<feature type="binding site" evidence="11">
    <location>
        <begin position="223"/>
        <end position="228"/>
    </location>
    <ligand>
        <name>ATP</name>
        <dbReference type="ChEBI" id="CHEBI:30616"/>
    </ligand>
</feature>
<dbReference type="PANTHER" id="PTHR10584">
    <property type="entry name" value="SUGAR KINASE"/>
    <property type="match status" value="1"/>
</dbReference>
<comment type="catalytic activity">
    <reaction evidence="10">
        <text>2-deoxy-D-ribose + ATP = 2-deoxy-D-ribose 5-phosphate + ADP + H(+)</text>
        <dbReference type="Rhea" id="RHEA:30871"/>
        <dbReference type="ChEBI" id="CHEBI:15378"/>
        <dbReference type="ChEBI" id="CHEBI:30616"/>
        <dbReference type="ChEBI" id="CHEBI:62877"/>
        <dbReference type="ChEBI" id="CHEBI:90761"/>
        <dbReference type="ChEBI" id="CHEBI:456216"/>
        <dbReference type="EC" id="2.7.1.229"/>
    </reaction>
    <physiologicalReaction direction="left-to-right" evidence="10">
        <dbReference type="Rhea" id="RHEA:30872"/>
    </physiologicalReaction>
</comment>
<dbReference type="InterPro" id="IPR002139">
    <property type="entry name" value="Ribo/fructo_kinase"/>
</dbReference>
<evidence type="ECO:0000259" key="13">
    <source>
        <dbReference type="Pfam" id="PF00294"/>
    </source>
</evidence>
<keyword evidence="4 11" id="KW-0547">Nucleotide-binding</keyword>
<keyword evidence="5 11" id="KW-0418">Kinase</keyword>
<feature type="binding site" evidence="11">
    <location>
        <position position="255"/>
    </location>
    <ligand>
        <name>substrate</name>
    </ligand>
</feature>
<dbReference type="HAMAP" id="MF_01987">
    <property type="entry name" value="Ribokinase"/>
    <property type="match status" value="1"/>
</dbReference>
<keyword evidence="6 11" id="KW-0067">ATP-binding</keyword>
<evidence type="ECO:0000256" key="10">
    <source>
        <dbReference type="ARBA" id="ARBA00051363"/>
    </source>
</evidence>
<sequence>MPPINICVVGSVNLDLNSYTDRLPAAGETIHARRFTTGHGGKGANQAVMAARLGGAVALVARVGQDLFGRDALDHFRAEGISTTHVTPTEGASTGTAVITVDATGRNTIVVSAGANGLLSVADVEAARSTIESARVLVCQQEVPSEANRTAMRIAEQAGVPVVFNPAPVGAGVPAEAYPLASVLCPNEHEAALLTGLPVRTPDEARTAGMELLGRGARTVVVTLGAQGCLVVTRERVEAIPAPDVEAVDTTGAGDAFIGSLAFFLARGEDVFSAARRATQVAAISVQRPGTQTSFPRVAELSASIVDA</sequence>
<comment type="activity regulation">
    <text evidence="11">Activated by a monovalent cation that binds near, but not in, the active site. The most likely occupant of the site in vivo is potassium. Ion binding induces a conformational change that may alter substrate affinity.</text>
</comment>
<keyword evidence="2 11" id="KW-0808">Transferase</keyword>
<dbReference type="GO" id="GO:0005524">
    <property type="term" value="F:ATP binding"/>
    <property type="evidence" value="ECO:0007669"/>
    <property type="project" value="UniProtKB-UniRule"/>
</dbReference>
<comment type="catalytic activity">
    <reaction evidence="11">
        <text>D-ribose + ATP = D-ribose 5-phosphate + ADP + H(+)</text>
        <dbReference type="Rhea" id="RHEA:13697"/>
        <dbReference type="ChEBI" id="CHEBI:15378"/>
        <dbReference type="ChEBI" id="CHEBI:30616"/>
        <dbReference type="ChEBI" id="CHEBI:47013"/>
        <dbReference type="ChEBI" id="CHEBI:78346"/>
        <dbReference type="ChEBI" id="CHEBI:456216"/>
        <dbReference type="EC" id="2.7.1.15"/>
    </reaction>
</comment>
<dbReference type="Gene3D" id="3.40.1190.20">
    <property type="match status" value="1"/>
</dbReference>
<dbReference type="GO" id="GO:0019303">
    <property type="term" value="P:D-ribose catabolic process"/>
    <property type="evidence" value="ECO:0007669"/>
    <property type="project" value="UniProtKB-UniRule"/>
</dbReference>
<evidence type="ECO:0000256" key="2">
    <source>
        <dbReference type="ARBA" id="ARBA00022679"/>
    </source>
</evidence>
<dbReference type="AlphaFoldDB" id="A0A6M5Z699"/>
<dbReference type="EC" id="2.7.1.15" evidence="11 12"/>
<dbReference type="GO" id="GO:0046872">
    <property type="term" value="F:metal ion binding"/>
    <property type="evidence" value="ECO:0007669"/>
    <property type="project" value="UniProtKB-KW"/>
</dbReference>
<dbReference type="PRINTS" id="PR00990">
    <property type="entry name" value="RIBOKINASE"/>
</dbReference>
<keyword evidence="7 11" id="KW-0460">Magnesium</keyword>
<dbReference type="Proteomes" id="UP000503447">
    <property type="component" value="Chromosome"/>
</dbReference>
<dbReference type="RefSeq" id="WP_171475578.1">
    <property type="nucleotide sequence ID" value="NZ_CP053452.2"/>
</dbReference>
<evidence type="ECO:0000313" key="15">
    <source>
        <dbReference type="Proteomes" id="UP000503447"/>
    </source>
</evidence>
<dbReference type="NCBIfam" id="TIGR02152">
    <property type="entry name" value="D_ribokin_bact"/>
    <property type="match status" value="1"/>
</dbReference>
<organism evidence="14 15">
    <name type="scientific">Frigoriglobus tundricola</name>
    <dbReference type="NCBI Taxonomy" id="2774151"/>
    <lineage>
        <taxon>Bacteria</taxon>
        <taxon>Pseudomonadati</taxon>
        <taxon>Planctomycetota</taxon>
        <taxon>Planctomycetia</taxon>
        <taxon>Gemmatales</taxon>
        <taxon>Gemmataceae</taxon>
        <taxon>Frigoriglobus</taxon>
    </lineage>
</organism>
<comment type="pathway">
    <text evidence="11">Carbohydrate metabolism; D-ribose degradation; D-ribose 5-phosphate from beta-D-ribopyranose: step 2/2.</text>
</comment>
<reference evidence="15" key="1">
    <citation type="submission" date="2020-05" db="EMBL/GenBank/DDBJ databases">
        <title>Frigoriglobus tundricola gen. nov., sp. nov., a psychrotolerant cellulolytic planctomycete of the family Gemmataceae with two divergent copies of 16S rRNA gene.</title>
        <authorList>
            <person name="Kulichevskaya I.S."/>
            <person name="Ivanova A.A."/>
            <person name="Naumoff D.G."/>
            <person name="Beletsky A.V."/>
            <person name="Rijpstra W.I.C."/>
            <person name="Sinninghe Damste J.S."/>
            <person name="Mardanov A.V."/>
            <person name="Ravin N.V."/>
            <person name="Dedysh S.N."/>
        </authorList>
    </citation>
    <scope>NUCLEOTIDE SEQUENCE [LARGE SCALE GENOMIC DNA]</scope>
    <source>
        <strain evidence="15">PL17</strain>
    </source>
</reference>
<feature type="active site" description="Proton acceptor" evidence="11">
    <location>
        <position position="255"/>
    </location>
</feature>
<keyword evidence="9 11" id="KW-0119">Carbohydrate metabolism</keyword>
<dbReference type="InterPro" id="IPR029056">
    <property type="entry name" value="Ribokinase-like"/>
</dbReference>
<evidence type="ECO:0000256" key="3">
    <source>
        <dbReference type="ARBA" id="ARBA00022723"/>
    </source>
</evidence>
<keyword evidence="15" id="KW-1185">Reference proteome</keyword>
<evidence type="ECO:0000256" key="11">
    <source>
        <dbReference type="HAMAP-Rule" id="MF_01987"/>
    </source>
</evidence>
<dbReference type="CDD" id="cd01174">
    <property type="entry name" value="ribokinase"/>
    <property type="match status" value="1"/>
</dbReference>
<protein>
    <recommendedName>
        <fullName evidence="11 12">Ribokinase</fullName>
        <shortName evidence="11">RK</shortName>
        <ecNumber evidence="11 12">2.7.1.15</ecNumber>
    </recommendedName>
</protein>
<comment type="similarity">
    <text evidence="11">Belongs to the carbohydrate kinase PfkB family. Ribokinase subfamily.</text>
</comment>
<dbReference type="FunFam" id="3.40.1190.20:FF:000010">
    <property type="entry name" value="Ribokinase"/>
    <property type="match status" value="1"/>
</dbReference>
<evidence type="ECO:0000256" key="4">
    <source>
        <dbReference type="ARBA" id="ARBA00022741"/>
    </source>
</evidence>
<dbReference type="EMBL" id="CP053452">
    <property type="protein sequence ID" value="QJX00931.1"/>
    <property type="molecule type" value="Genomic_DNA"/>
</dbReference>
<keyword evidence="1 11" id="KW-0963">Cytoplasm</keyword>
<feature type="binding site" evidence="11">
    <location>
        <begin position="254"/>
        <end position="255"/>
    </location>
    <ligand>
        <name>ATP</name>
        <dbReference type="ChEBI" id="CHEBI:30616"/>
    </ligand>
</feature>
<dbReference type="SUPFAM" id="SSF53613">
    <property type="entry name" value="Ribokinase-like"/>
    <property type="match status" value="1"/>
</dbReference>
<feature type="binding site" evidence="11">
    <location>
        <begin position="41"/>
        <end position="45"/>
    </location>
    <ligand>
        <name>substrate</name>
    </ligand>
</feature>
<evidence type="ECO:0000256" key="1">
    <source>
        <dbReference type="ARBA" id="ARBA00022490"/>
    </source>
</evidence>
<keyword evidence="3 11" id="KW-0479">Metal-binding</keyword>
<evidence type="ECO:0000256" key="9">
    <source>
        <dbReference type="ARBA" id="ARBA00023277"/>
    </source>
</evidence>
<feature type="binding site" evidence="11">
    <location>
        <position position="251"/>
    </location>
    <ligand>
        <name>K(+)</name>
        <dbReference type="ChEBI" id="CHEBI:29103"/>
    </ligand>
</feature>
<comment type="subcellular location">
    <subcellularLocation>
        <location evidence="11">Cytoplasm</location>
    </subcellularLocation>
</comment>
<dbReference type="InterPro" id="IPR011877">
    <property type="entry name" value="Ribokinase"/>
</dbReference>
<evidence type="ECO:0000313" key="14">
    <source>
        <dbReference type="EMBL" id="QJX00931.1"/>
    </source>
</evidence>
<dbReference type="GO" id="GO:0005829">
    <property type="term" value="C:cytosol"/>
    <property type="evidence" value="ECO:0007669"/>
    <property type="project" value="TreeGrafter"/>
</dbReference>
<proteinExistence type="inferred from homology"/>
<dbReference type="Pfam" id="PF00294">
    <property type="entry name" value="PfkB"/>
    <property type="match status" value="1"/>
</dbReference>
<dbReference type="PANTHER" id="PTHR10584:SF166">
    <property type="entry name" value="RIBOKINASE"/>
    <property type="match status" value="1"/>
</dbReference>
<comment type="caution">
    <text evidence="11">Lacks conserved residue(s) required for the propagation of feature annotation.</text>
</comment>
<name>A0A6M5Z699_9BACT</name>
<dbReference type="GO" id="GO:0004747">
    <property type="term" value="F:ribokinase activity"/>
    <property type="evidence" value="ECO:0007669"/>
    <property type="project" value="UniProtKB-UniRule"/>
</dbReference>
<evidence type="ECO:0000256" key="12">
    <source>
        <dbReference type="NCBIfam" id="TIGR02152"/>
    </source>
</evidence>
<feature type="binding site" evidence="11">
    <location>
        <position position="285"/>
    </location>
    <ligand>
        <name>K(+)</name>
        <dbReference type="ChEBI" id="CHEBI:29103"/>
    </ligand>
</feature>
<feature type="binding site" evidence="11">
    <location>
        <position position="249"/>
    </location>
    <ligand>
        <name>K(+)</name>
        <dbReference type="ChEBI" id="CHEBI:29103"/>
    </ligand>
</feature>
<feature type="binding site" evidence="11">
    <location>
        <position position="290"/>
    </location>
    <ligand>
        <name>K(+)</name>
        <dbReference type="ChEBI" id="CHEBI:29103"/>
    </ligand>
</feature>
<feature type="binding site" evidence="11">
    <location>
        <position position="288"/>
    </location>
    <ligand>
        <name>K(+)</name>
        <dbReference type="ChEBI" id="CHEBI:29103"/>
    </ligand>
</feature>
<comment type="subunit">
    <text evidence="11">Homodimer.</text>
</comment>
<feature type="binding site" evidence="11">
    <location>
        <position position="294"/>
    </location>
    <ligand>
        <name>K(+)</name>
        <dbReference type="ChEBI" id="CHEBI:29103"/>
    </ligand>
</feature>
<feature type="domain" description="Carbohydrate kinase PfkB" evidence="13">
    <location>
        <begin position="5"/>
        <end position="296"/>
    </location>
</feature>
<keyword evidence="8 11" id="KW-0630">Potassium</keyword>
<accession>A0A6M5Z699</accession>
<evidence type="ECO:0000256" key="8">
    <source>
        <dbReference type="ARBA" id="ARBA00022958"/>
    </source>
</evidence>
<feature type="binding site" evidence="11">
    <location>
        <position position="142"/>
    </location>
    <ligand>
        <name>substrate</name>
    </ligand>
</feature>